<organism evidence="12 13">
    <name type="scientific">Drosophila ananassae</name>
    <name type="common">Fruit fly</name>
    <dbReference type="NCBI Taxonomy" id="7217"/>
    <lineage>
        <taxon>Eukaryota</taxon>
        <taxon>Metazoa</taxon>
        <taxon>Ecdysozoa</taxon>
        <taxon>Arthropoda</taxon>
        <taxon>Hexapoda</taxon>
        <taxon>Insecta</taxon>
        <taxon>Pterygota</taxon>
        <taxon>Neoptera</taxon>
        <taxon>Endopterygota</taxon>
        <taxon>Diptera</taxon>
        <taxon>Brachycera</taxon>
        <taxon>Muscomorpha</taxon>
        <taxon>Ephydroidea</taxon>
        <taxon>Drosophilidae</taxon>
        <taxon>Drosophila</taxon>
        <taxon>Sophophora</taxon>
    </lineage>
</organism>
<reference evidence="12" key="3">
    <citation type="submission" date="2015-10" db="EMBL/GenBank/DDBJ databases">
        <authorList>
            <consortium name="FlyBase"/>
        </authorList>
    </citation>
    <scope>NUCLEOTIDE SEQUENCE</scope>
    <source>
        <strain evidence="12">TSC#14024-0371.13</strain>
    </source>
</reference>
<keyword evidence="5 9" id="KW-0375">Hydrogen ion transport</keyword>
<evidence type="ECO:0000256" key="1">
    <source>
        <dbReference type="ARBA" id="ARBA00004141"/>
    </source>
</evidence>
<dbReference type="CTD" id="42216"/>
<feature type="transmembrane region" description="Helical" evidence="9">
    <location>
        <begin position="533"/>
        <end position="552"/>
    </location>
</feature>
<feature type="region of interest" description="Disordered" evidence="11">
    <location>
        <begin position="686"/>
        <end position="706"/>
    </location>
</feature>
<evidence type="ECO:0000256" key="5">
    <source>
        <dbReference type="ARBA" id="ARBA00022781"/>
    </source>
</evidence>
<evidence type="ECO:0000256" key="6">
    <source>
        <dbReference type="ARBA" id="ARBA00022989"/>
    </source>
</evidence>
<feature type="transmembrane region" description="Helical" evidence="9">
    <location>
        <begin position="770"/>
        <end position="791"/>
    </location>
</feature>
<evidence type="ECO:0000256" key="10">
    <source>
        <dbReference type="SAM" id="Coils"/>
    </source>
</evidence>
<dbReference type="Proteomes" id="UP000007801">
    <property type="component" value="Unassembled WGS sequence"/>
</dbReference>
<dbReference type="OrthoDB" id="10264220at2759"/>
<dbReference type="EMBL" id="CH902617">
    <property type="protein sequence ID" value="KPU79847.1"/>
    <property type="molecule type" value="Genomic_DNA"/>
</dbReference>
<dbReference type="FunCoup" id="B3LW99">
    <property type="interactions" value="591"/>
</dbReference>
<keyword evidence="13" id="KW-1185">Reference proteome</keyword>
<dbReference type="Pfam" id="PF01496">
    <property type="entry name" value="V_ATPase_I"/>
    <property type="match status" value="1"/>
</dbReference>
<dbReference type="GO" id="GO:0051117">
    <property type="term" value="F:ATPase binding"/>
    <property type="evidence" value="ECO:0007669"/>
    <property type="project" value="TreeGrafter"/>
</dbReference>
<dbReference type="InterPro" id="IPR002490">
    <property type="entry name" value="V-ATPase_116kDa_su"/>
</dbReference>
<evidence type="ECO:0000313" key="12">
    <source>
        <dbReference type="EMBL" id="EDV42677.1"/>
    </source>
</evidence>
<dbReference type="KEGG" id="dan:6500890"/>
<keyword evidence="3 9" id="KW-0813">Transport</keyword>
<proteinExistence type="inferred from homology"/>
<dbReference type="EMBL" id="CH902617">
    <property type="protein sequence ID" value="EDV42677.1"/>
    <property type="molecule type" value="Genomic_DNA"/>
</dbReference>
<evidence type="ECO:0000256" key="3">
    <source>
        <dbReference type="ARBA" id="ARBA00022448"/>
    </source>
</evidence>
<comment type="similarity">
    <text evidence="2 9">Belongs to the V-ATPase 116 kDa subunit family.</text>
</comment>
<dbReference type="GeneID" id="6500890"/>
<dbReference type="eggNOG" id="KOG2189">
    <property type="taxonomic scope" value="Eukaryota"/>
</dbReference>
<evidence type="ECO:0000256" key="8">
    <source>
        <dbReference type="ARBA" id="ARBA00023136"/>
    </source>
</evidence>
<keyword evidence="6 9" id="KW-1133">Transmembrane helix</keyword>
<evidence type="ECO:0000256" key="4">
    <source>
        <dbReference type="ARBA" id="ARBA00022692"/>
    </source>
</evidence>
<reference evidence="12" key="2">
    <citation type="journal article" date="2008" name="Bioinformatics">
        <title>Assembly reconciliation.</title>
        <authorList>
            <person name="Zimin A.V."/>
            <person name="Smith D.R."/>
            <person name="Sutton G."/>
            <person name="Yorke J.A."/>
        </authorList>
    </citation>
    <scope>NUCLEOTIDE SEQUENCE</scope>
    <source>
        <strain evidence="12">TSC#14024-0371.13</strain>
    </source>
</reference>
<gene>
    <name evidence="12" type="primary">Dana\GF18112</name>
    <name evidence="12" type="synonym">dana_GLEANR_19372</name>
    <name evidence="12" type="ORF">GF18112</name>
</gene>
<keyword evidence="10" id="KW-0175">Coiled coil</keyword>
<evidence type="ECO:0000256" key="9">
    <source>
        <dbReference type="RuleBase" id="RU361189"/>
    </source>
</evidence>
<evidence type="ECO:0000313" key="13">
    <source>
        <dbReference type="Proteomes" id="UP000007801"/>
    </source>
</evidence>
<feature type="transmembrane region" description="Helical" evidence="9">
    <location>
        <begin position="564"/>
        <end position="584"/>
    </location>
</feature>
<feature type="coiled-coil region" evidence="10">
    <location>
        <begin position="95"/>
        <end position="122"/>
    </location>
</feature>
<keyword evidence="7 9" id="KW-0406">Ion transport</keyword>
<dbReference type="HOGENOM" id="CLU_005230_0_2_1"/>
<protein>
    <recommendedName>
        <fullName evidence="9">V-type proton ATPase subunit a</fullName>
    </recommendedName>
</protein>
<dbReference type="EMBL" id="CH902617">
    <property type="protein sequence ID" value="KPU79848.1"/>
    <property type="molecule type" value="Genomic_DNA"/>
</dbReference>
<feature type="transmembrane region" description="Helical" evidence="9">
    <location>
        <begin position="446"/>
        <end position="464"/>
    </location>
</feature>
<evidence type="ECO:0000256" key="2">
    <source>
        <dbReference type="ARBA" id="ARBA00009904"/>
    </source>
</evidence>
<evidence type="ECO:0000256" key="11">
    <source>
        <dbReference type="SAM" id="MobiDB-lite"/>
    </source>
</evidence>
<dbReference type="GO" id="GO:0000220">
    <property type="term" value="C:vacuolar proton-transporting V-type ATPase, V0 domain"/>
    <property type="evidence" value="ECO:0007669"/>
    <property type="project" value="InterPro"/>
</dbReference>
<keyword evidence="8 9" id="KW-0472">Membrane</keyword>
<feature type="transmembrane region" description="Helical" evidence="9">
    <location>
        <begin position="639"/>
        <end position="658"/>
    </location>
</feature>
<dbReference type="PANTHER" id="PTHR11629">
    <property type="entry name" value="VACUOLAR PROTON ATPASES"/>
    <property type="match status" value="1"/>
</dbReference>
<dbReference type="SMR" id="B3LW99"/>
<dbReference type="GO" id="GO:0033181">
    <property type="term" value="C:plasma membrane proton-transporting V-type ATPase complex"/>
    <property type="evidence" value="ECO:0007669"/>
    <property type="project" value="EnsemblMetazoa"/>
</dbReference>
<dbReference type="STRING" id="7217.B3LW99"/>
<dbReference type="InterPro" id="IPR026028">
    <property type="entry name" value="V-type_ATPase_116kDa_su_euka"/>
</dbReference>
<reference evidence="12 13" key="1">
    <citation type="journal article" date="2007" name="Nature">
        <title>Evolution of genes and genomes on the Drosophila phylogeny.</title>
        <authorList>
            <consortium name="Drosophila 12 Genomes Consortium"/>
            <person name="Clark A.G."/>
            <person name="Eisen M.B."/>
            <person name="Smith D.R."/>
            <person name="Bergman C.M."/>
            <person name="Oliver B."/>
            <person name="Markow T.A."/>
            <person name="Kaufman T.C."/>
            <person name="Kellis M."/>
            <person name="Gelbart W."/>
            <person name="Iyer V.N."/>
            <person name="Pollard D.A."/>
            <person name="Sackton T.B."/>
            <person name="Larracuente A.M."/>
            <person name="Singh N.D."/>
            <person name="Abad J.P."/>
            <person name="Abt D.N."/>
            <person name="Adryan B."/>
            <person name="Aguade M."/>
            <person name="Akashi H."/>
            <person name="Anderson W.W."/>
            <person name="Aquadro C.F."/>
            <person name="Ardell D.H."/>
            <person name="Arguello R."/>
            <person name="Artieri C.G."/>
            <person name="Barbash D.A."/>
            <person name="Barker D."/>
            <person name="Barsanti P."/>
            <person name="Batterham P."/>
            <person name="Batzoglou S."/>
            <person name="Begun D."/>
            <person name="Bhutkar A."/>
            <person name="Blanco E."/>
            <person name="Bosak S.A."/>
            <person name="Bradley R.K."/>
            <person name="Brand A.D."/>
            <person name="Brent M.R."/>
            <person name="Brooks A.N."/>
            <person name="Brown R.H."/>
            <person name="Butlin R.K."/>
            <person name="Caggese C."/>
            <person name="Calvi B.R."/>
            <person name="Bernardo de Carvalho A."/>
            <person name="Caspi A."/>
            <person name="Castrezana S."/>
            <person name="Celniker S.E."/>
            <person name="Chang J.L."/>
            <person name="Chapple C."/>
            <person name="Chatterji S."/>
            <person name="Chinwalla A."/>
            <person name="Civetta A."/>
            <person name="Clifton S.W."/>
            <person name="Comeron J.M."/>
            <person name="Costello J.C."/>
            <person name="Coyne J.A."/>
            <person name="Daub J."/>
            <person name="David R.G."/>
            <person name="Delcher A.L."/>
            <person name="Delehaunty K."/>
            <person name="Do C.B."/>
            <person name="Ebling H."/>
            <person name="Edwards K."/>
            <person name="Eickbush T."/>
            <person name="Evans J.D."/>
            <person name="Filipski A."/>
            <person name="Findeiss S."/>
            <person name="Freyhult E."/>
            <person name="Fulton L."/>
            <person name="Fulton R."/>
            <person name="Garcia A.C."/>
            <person name="Gardiner A."/>
            <person name="Garfield D.A."/>
            <person name="Garvin B.E."/>
            <person name="Gibson G."/>
            <person name="Gilbert D."/>
            <person name="Gnerre S."/>
            <person name="Godfrey J."/>
            <person name="Good R."/>
            <person name="Gotea V."/>
            <person name="Gravely B."/>
            <person name="Greenberg A.J."/>
            <person name="Griffiths-Jones S."/>
            <person name="Gross S."/>
            <person name="Guigo R."/>
            <person name="Gustafson E.A."/>
            <person name="Haerty W."/>
            <person name="Hahn M.W."/>
            <person name="Halligan D.L."/>
            <person name="Halpern A.L."/>
            <person name="Halter G.M."/>
            <person name="Han M.V."/>
            <person name="Heger A."/>
            <person name="Hillier L."/>
            <person name="Hinrichs A.S."/>
            <person name="Holmes I."/>
            <person name="Hoskins R.A."/>
            <person name="Hubisz M.J."/>
            <person name="Hultmark D."/>
            <person name="Huntley M.A."/>
            <person name="Jaffe D.B."/>
            <person name="Jagadeeshan S."/>
            <person name="Jeck W.R."/>
            <person name="Johnson J."/>
            <person name="Jones C.D."/>
            <person name="Jordan W.C."/>
            <person name="Karpen G.H."/>
            <person name="Kataoka E."/>
            <person name="Keightley P.D."/>
            <person name="Kheradpour P."/>
            <person name="Kirkness E.F."/>
            <person name="Koerich L.B."/>
            <person name="Kristiansen K."/>
            <person name="Kudrna D."/>
            <person name="Kulathinal R.J."/>
            <person name="Kumar S."/>
            <person name="Kwok R."/>
            <person name="Lander E."/>
            <person name="Langley C.H."/>
            <person name="Lapoint R."/>
            <person name="Lazzaro B.P."/>
            <person name="Lee S.J."/>
            <person name="Levesque L."/>
            <person name="Li R."/>
            <person name="Lin C.F."/>
            <person name="Lin M.F."/>
            <person name="Lindblad-Toh K."/>
            <person name="Llopart A."/>
            <person name="Long M."/>
            <person name="Low L."/>
            <person name="Lozovsky E."/>
            <person name="Lu J."/>
            <person name="Luo M."/>
            <person name="Machado C.A."/>
            <person name="Makalowski W."/>
            <person name="Marzo M."/>
            <person name="Matsuda M."/>
            <person name="Matzkin L."/>
            <person name="McAllister B."/>
            <person name="McBride C.S."/>
            <person name="McKernan B."/>
            <person name="McKernan K."/>
            <person name="Mendez-Lago M."/>
            <person name="Minx P."/>
            <person name="Mollenhauer M.U."/>
            <person name="Montooth K."/>
            <person name="Mount S.M."/>
            <person name="Mu X."/>
            <person name="Myers E."/>
            <person name="Negre B."/>
            <person name="Newfeld S."/>
            <person name="Nielsen R."/>
            <person name="Noor M.A."/>
            <person name="O'Grady P."/>
            <person name="Pachter L."/>
            <person name="Papaceit M."/>
            <person name="Parisi M.J."/>
            <person name="Parisi M."/>
            <person name="Parts L."/>
            <person name="Pedersen J.S."/>
            <person name="Pesole G."/>
            <person name="Phillippy A.M."/>
            <person name="Ponting C.P."/>
            <person name="Pop M."/>
            <person name="Porcelli D."/>
            <person name="Powell J.R."/>
            <person name="Prohaska S."/>
            <person name="Pruitt K."/>
            <person name="Puig M."/>
            <person name="Quesneville H."/>
            <person name="Ram K.R."/>
            <person name="Rand D."/>
            <person name="Rasmussen M.D."/>
            <person name="Reed L.K."/>
            <person name="Reenan R."/>
            <person name="Reily A."/>
            <person name="Remington K.A."/>
            <person name="Rieger T.T."/>
            <person name="Ritchie M.G."/>
            <person name="Robin C."/>
            <person name="Rogers Y.H."/>
            <person name="Rohde C."/>
            <person name="Rozas J."/>
            <person name="Rubenfield M.J."/>
            <person name="Ruiz A."/>
            <person name="Russo S."/>
            <person name="Salzberg S.L."/>
            <person name="Sanchez-Gracia A."/>
            <person name="Saranga D.J."/>
            <person name="Sato H."/>
            <person name="Schaeffer S.W."/>
            <person name="Schatz M.C."/>
            <person name="Schlenke T."/>
            <person name="Schwartz R."/>
            <person name="Segarra C."/>
            <person name="Singh R.S."/>
            <person name="Sirot L."/>
            <person name="Sirota M."/>
            <person name="Sisneros N.B."/>
            <person name="Smith C.D."/>
            <person name="Smith T.F."/>
            <person name="Spieth J."/>
            <person name="Stage D.E."/>
            <person name="Stark A."/>
            <person name="Stephan W."/>
            <person name="Strausberg R.L."/>
            <person name="Strempel S."/>
            <person name="Sturgill D."/>
            <person name="Sutton G."/>
            <person name="Sutton G.G."/>
            <person name="Tao W."/>
            <person name="Teichmann S."/>
            <person name="Tobari Y.N."/>
            <person name="Tomimura Y."/>
            <person name="Tsolas J.M."/>
            <person name="Valente V.L."/>
            <person name="Venter E."/>
            <person name="Venter J.C."/>
            <person name="Vicario S."/>
            <person name="Vieira F.G."/>
            <person name="Vilella A.J."/>
            <person name="Villasante A."/>
            <person name="Walenz B."/>
            <person name="Wang J."/>
            <person name="Wasserman M."/>
            <person name="Watts T."/>
            <person name="Wilson D."/>
            <person name="Wilson R.K."/>
            <person name="Wing R.A."/>
            <person name="Wolfner M.F."/>
            <person name="Wong A."/>
            <person name="Wong G.K."/>
            <person name="Wu C.I."/>
            <person name="Wu G."/>
            <person name="Yamamoto D."/>
            <person name="Yang H.P."/>
            <person name="Yang S.P."/>
            <person name="Yorke J.A."/>
            <person name="Yoshida K."/>
            <person name="Zdobnov E."/>
            <person name="Zhang P."/>
            <person name="Zhang Y."/>
            <person name="Zimin A.V."/>
            <person name="Baldwin J."/>
            <person name="Abdouelleil A."/>
            <person name="Abdulkadir J."/>
            <person name="Abebe A."/>
            <person name="Abera B."/>
            <person name="Abreu J."/>
            <person name="Acer S.C."/>
            <person name="Aftuck L."/>
            <person name="Alexander A."/>
            <person name="An P."/>
            <person name="Anderson E."/>
            <person name="Anderson S."/>
            <person name="Arachi H."/>
            <person name="Azer M."/>
            <person name="Bachantsang P."/>
            <person name="Barry A."/>
            <person name="Bayul T."/>
            <person name="Berlin A."/>
            <person name="Bessette D."/>
            <person name="Bloom T."/>
            <person name="Blye J."/>
            <person name="Boguslavskiy L."/>
            <person name="Bonnet C."/>
            <person name="Boukhgalter B."/>
            <person name="Bourzgui I."/>
            <person name="Brown A."/>
            <person name="Cahill P."/>
            <person name="Channer S."/>
            <person name="Cheshatsang Y."/>
            <person name="Chuda L."/>
            <person name="Citroen M."/>
            <person name="Collymore A."/>
            <person name="Cooke P."/>
            <person name="Costello M."/>
            <person name="D'Aco K."/>
            <person name="Daza R."/>
            <person name="De Haan G."/>
            <person name="DeGray S."/>
            <person name="DeMaso C."/>
            <person name="Dhargay N."/>
            <person name="Dooley K."/>
            <person name="Dooley E."/>
            <person name="Doricent M."/>
            <person name="Dorje P."/>
            <person name="Dorjee K."/>
            <person name="Dupes A."/>
            <person name="Elong R."/>
            <person name="Falk J."/>
            <person name="Farina A."/>
            <person name="Faro S."/>
            <person name="Ferguson D."/>
            <person name="Fisher S."/>
            <person name="Foley C.D."/>
            <person name="Franke A."/>
            <person name="Friedrich D."/>
            <person name="Gadbois L."/>
            <person name="Gearin G."/>
            <person name="Gearin C.R."/>
            <person name="Giannoukos G."/>
            <person name="Goode T."/>
            <person name="Graham J."/>
            <person name="Grandbois E."/>
            <person name="Grewal S."/>
            <person name="Gyaltsen K."/>
            <person name="Hafez N."/>
            <person name="Hagos B."/>
            <person name="Hall J."/>
            <person name="Henson C."/>
            <person name="Hollinger A."/>
            <person name="Honan T."/>
            <person name="Huard M.D."/>
            <person name="Hughes L."/>
            <person name="Hurhula B."/>
            <person name="Husby M.E."/>
            <person name="Kamat A."/>
            <person name="Kanga B."/>
            <person name="Kashin S."/>
            <person name="Khazanovich D."/>
            <person name="Kisner P."/>
            <person name="Lance K."/>
            <person name="Lara M."/>
            <person name="Lee W."/>
            <person name="Lennon N."/>
            <person name="Letendre F."/>
            <person name="LeVine R."/>
            <person name="Lipovsky A."/>
            <person name="Liu X."/>
            <person name="Liu J."/>
            <person name="Liu S."/>
            <person name="Lokyitsang T."/>
            <person name="Lokyitsang Y."/>
            <person name="Lubonja R."/>
            <person name="Lui A."/>
            <person name="MacDonald P."/>
            <person name="Magnisalis V."/>
            <person name="Maru K."/>
            <person name="Matthews C."/>
            <person name="McCusker W."/>
            <person name="McDonough S."/>
            <person name="Mehta T."/>
            <person name="Meldrim J."/>
            <person name="Meneus L."/>
            <person name="Mihai O."/>
            <person name="Mihalev A."/>
            <person name="Mihova T."/>
            <person name="Mittelman R."/>
            <person name="Mlenga V."/>
            <person name="Montmayeur A."/>
            <person name="Mulrain L."/>
            <person name="Navidi A."/>
            <person name="Naylor J."/>
            <person name="Negash T."/>
            <person name="Nguyen T."/>
            <person name="Nguyen N."/>
            <person name="Nicol R."/>
            <person name="Norbu C."/>
            <person name="Norbu N."/>
            <person name="Novod N."/>
            <person name="O'Neill B."/>
            <person name="Osman S."/>
            <person name="Markiewicz E."/>
            <person name="Oyono O.L."/>
            <person name="Patti C."/>
            <person name="Phunkhang P."/>
            <person name="Pierre F."/>
            <person name="Priest M."/>
            <person name="Raghuraman S."/>
            <person name="Rege F."/>
            <person name="Reyes R."/>
            <person name="Rise C."/>
            <person name="Rogov P."/>
            <person name="Ross K."/>
            <person name="Ryan E."/>
            <person name="Settipalli S."/>
            <person name="Shea T."/>
            <person name="Sherpa N."/>
            <person name="Shi L."/>
            <person name="Shih D."/>
            <person name="Sparrow T."/>
            <person name="Spaulding J."/>
            <person name="Stalker J."/>
            <person name="Stange-Thomann N."/>
            <person name="Stavropoulos S."/>
            <person name="Stone C."/>
            <person name="Strader C."/>
            <person name="Tesfaye S."/>
            <person name="Thomson T."/>
            <person name="Thoulutsang Y."/>
            <person name="Thoulutsang D."/>
            <person name="Topham K."/>
            <person name="Topping I."/>
            <person name="Tsamla T."/>
            <person name="Vassiliev H."/>
            <person name="Vo A."/>
            <person name="Wangchuk T."/>
            <person name="Wangdi T."/>
            <person name="Weiand M."/>
            <person name="Wilkinson J."/>
            <person name="Wilson A."/>
            <person name="Yadav S."/>
            <person name="Young G."/>
            <person name="Yu Q."/>
            <person name="Zembek L."/>
            <person name="Zhong D."/>
            <person name="Zimmer A."/>
            <person name="Zwirko Z."/>
            <person name="Jaffe D.B."/>
            <person name="Alvarez P."/>
            <person name="Brockman W."/>
            <person name="Butler J."/>
            <person name="Chin C."/>
            <person name="Gnerre S."/>
            <person name="Grabherr M."/>
            <person name="Kleber M."/>
            <person name="Mauceli E."/>
            <person name="MacCallum I."/>
        </authorList>
    </citation>
    <scope>NUCLEOTIDE SEQUENCE [LARGE SCALE GENOMIC DNA]</scope>
    <source>
        <strain evidence="12">TSC#14024-0371.13</strain>
        <strain evidence="13">Tucson 14024-0371.13</strain>
    </source>
</reference>
<accession>B3LW99</accession>
<dbReference type="AlphaFoldDB" id="B3LW99"/>
<keyword evidence="4 9" id="KW-0812">Transmembrane</keyword>
<comment type="function">
    <text evidence="9">Essential component of the vacuolar proton pump (V-ATPase), a multimeric enzyme that catalyzes the translocation of protons across the membranes. Required for assembly and activity of the V-ATPase.</text>
</comment>
<name>B3LW99_DROAN</name>
<feature type="transmembrane region" description="Helical" evidence="9">
    <location>
        <begin position="399"/>
        <end position="425"/>
    </location>
</feature>
<dbReference type="PANTHER" id="PTHR11629:SF61">
    <property type="entry name" value="V-TYPE PROTON ATPASE SUBUNIT A"/>
    <property type="match status" value="1"/>
</dbReference>
<dbReference type="GO" id="GO:0046961">
    <property type="term" value="F:proton-transporting ATPase activity, rotational mechanism"/>
    <property type="evidence" value="ECO:0007669"/>
    <property type="project" value="InterPro"/>
</dbReference>
<sequence length="835" mass="94645">MGDMFRSEEMALCQMFIQPEAAYTSVSELGETGCVQFRDLNVNVNAFQRKFVTEVRRCDELERKIRYIETEIKKDGIVLPDIQDDIPRAPNPREIIDLEAHLEKTESEMIELAQNEVNMKSNYLELTELRKVLENTQGFFSDQEVLNLDSTNRAGGVDEATAQHRGRLGFVAGVINRERVFAFERMLWRISRGNVFLKRSDLDEPLNDPATGHPIYKTVFVAFFQGEQLKNRIKKVCTGFHASLYPCPSSHNEREEMVRNVRTRLEDLKLVLSQTEDHRSRVLATVSKNLPSWSIMVKKMKAIYHTLNLFNMDVTKKCLIGECWVPTKDLPIVQKALSDGSAAVGSTIPSFLNVIDTNEQPPTFNRTNKFTRGFQNLIDAYGVASYRECNPALYTCITFPFLFAVMFGDLGHGLILVLFGAWMVLSEKKLARIRNGGEIWNIFFGGRYIILLMGLFACYTGFVYNDIFSKSMNVFGSRWVNNYNTSTVLTNPSLQFPPNTSAQGVYPFGLDPVWQLADNKIIFLNSFKMKLSIIFGVLHMVFGVCMSVVNFTHFKRPASIILEFVPQILFLLLLFGYMVFMMFFKWVSYNAKTSFQPETPGCAPSVLIMFINMMLFKNTPPPKGCNEFMFEAQPELQKVFVLIGLCCIPWMLLGKPLYIKFTRKNKAHANHNGQLTGNMELAEGETPLPTGFSGNEESAGGGAHGHDDEPMSEIYIHQAIHTIEYVLSTISHTASYLRLWALSLAHAQLSEVLWNMVLSLGLKMSGVGGAIGLFLIFGAWCLFTLAILVLMEGLSAFLHTLRLHWVEFMSKFYEGLGYAFQPFSFKAILDGEDEE</sequence>
<dbReference type="PIRSF" id="PIRSF001293">
    <property type="entry name" value="ATP6V0A1"/>
    <property type="match status" value="1"/>
</dbReference>
<dbReference type="GO" id="GO:0007035">
    <property type="term" value="P:vacuolar acidification"/>
    <property type="evidence" value="ECO:0007669"/>
    <property type="project" value="TreeGrafter"/>
</dbReference>
<evidence type="ECO:0000256" key="7">
    <source>
        <dbReference type="ARBA" id="ARBA00023065"/>
    </source>
</evidence>
<comment type="subcellular location">
    <subcellularLocation>
        <location evidence="1">Membrane</location>
        <topology evidence="1">Multi-pass membrane protein</topology>
    </subcellularLocation>
</comment>
<dbReference type="OMA" id="QFRDLNC"/>